<evidence type="ECO:0000256" key="6">
    <source>
        <dbReference type="RuleBase" id="RU000394"/>
    </source>
</evidence>
<evidence type="ECO:0000313" key="10">
    <source>
        <dbReference type="Proteomes" id="UP000655588"/>
    </source>
</evidence>
<dbReference type="InterPro" id="IPR036961">
    <property type="entry name" value="Kinesin_motor_dom_sf"/>
</dbReference>
<feature type="compositionally biased region" description="Basic and acidic residues" evidence="7">
    <location>
        <begin position="870"/>
        <end position="888"/>
    </location>
</feature>
<dbReference type="PANTHER" id="PTHR47969">
    <property type="entry name" value="CHROMOSOME-ASSOCIATED KINESIN KIF4A-RELATED"/>
    <property type="match status" value="1"/>
</dbReference>
<dbReference type="GO" id="GO:0005875">
    <property type="term" value="C:microtubule associated complex"/>
    <property type="evidence" value="ECO:0007669"/>
    <property type="project" value="TreeGrafter"/>
</dbReference>
<dbReference type="InterPro" id="IPR019821">
    <property type="entry name" value="Kinesin_motor_CS"/>
</dbReference>
<dbReference type="GO" id="GO:0007052">
    <property type="term" value="P:mitotic spindle organization"/>
    <property type="evidence" value="ECO:0007669"/>
    <property type="project" value="TreeGrafter"/>
</dbReference>
<dbReference type="GO" id="GO:0008017">
    <property type="term" value="F:microtubule binding"/>
    <property type="evidence" value="ECO:0007669"/>
    <property type="project" value="InterPro"/>
</dbReference>
<organism evidence="9 10">
    <name type="scientific">Frieseomelitta varia</name>
    <dbReference type="NCBI Taxonomy" id="561572"/>
    <lineage>
        <taxon>Eukaryota</taxon>
        <taxon>Metazoa</taxon>
        <taxon>Ecdysozoa</taxon>
        <taxon>Arthropoda</taxon>
        <taxon>Hexapoda</taxon>
        <taxon>Insecta</taxon>
        <taxon>Pterygota</taxon>
        <taxon>Neoptera</taxon>
        <taxon>Endopterygota</taxon>
        <taxon>Hymenoptera</taxon>
        <taxon>Apocrita</taxon>
        <taxon>Aculeata</taxon>
        <taxon>Apoidea</taxon>
        <taxon>Anthophila</taxon>
        <taxon>Apidae</taxon>
        <taxon>Frieseomelitta</taxon>
    </lineage>
</organism>
<keyword evidence="2 5" id="KW-0547">Nucleotide-binding</keyword>
<dbReference type="GO" id="GO:0003777">
    <property type="term" value="F:microtubule motor activity"/>
    <property type="evidence" value="ECO:0007669"/>
    <property type="project" value="InterPro"/>
</dbReference>
<dbReference type="GO" id="GO:0005524">
    <property type="term" value="F:ATP binding"/>
    <property type="evidence" value="ECO:0007669"/>
    <property type="project" value="UniProtKB-UniRule"/>
</dbReference>
<feature type="region of interest" description="Disordered" evidence="7">
    <location>
        <begin position="1"/>
        <end position="69"/>
    </location>
</feature>
<dbReference type="SUPFAM" id="SSF52540">
    <property type="entry name" value="P-loop containing nucleoside triphosphate hydrolases"/>
    <property type="match status" value="2"/>
</dbReference>
<dbReference type="Proteomes" id="UP000655588">
    <property type="component" value="Unassembled WGS sequence"/>
</dbReference>
<sequence>MVLVKNPSPSRGENAKKDNKRRSRASRGNSPADQATSRGNSPGKSNNSGVKVVTKSSLQQSRGSETGSIERLVDGDKRVIATKHLLPENNINVVVRVRPLSRKEIKAGDDMAVQFPGDGQIYCEGFPSSVEKKGKLFSYNVVFEPTATQEDILQFSGVKKLIEMAVEGFSCTAFCYGQTGSGKTHTLTGPPEMVSEEASFVNLLHAIHRSYTGFFDKNRCFQKYLPGSFERMNPYSEQHGLVFRSFVYLFKLLQERQECNFVLKASFLEIYNEKVIDLLNPGTSRKPLMVRWSKKTRGFFVENLFTVECEELDDLLAVLEEGMRNRKVGSHNMNDHSSRSHSILTVSITSEQQMDNSVFISRQGKINFVDLAGSEMTKKTQSEGKTLEEANNINKSLMVLGIIKKLQLQICFESESRKKFNTKLIEPRLILPLGNFTLSIMHKDHRDRFRKGANFIRNINFCREVSPTSFQIDTFYFEGYCIASLSDGKRKGGHIPYRDSKLTKLLADSLAGNGVSLMIACISPAKSNASETLNTLRYAARVKKIRTKPIVVMDPRDALILSLKREVVALQTENEHLRAALHLNENASSANRSESKTERRVPLTPPVVDLDKLSEMEQPELSQLIHAYITENEALRRENAELYATREQVIRDQELVCRENERLLKKLEDVNSVCCRSPIIPARPTYSAEMLNDNEDTPGATNVWTNPNVEPTPLSSDMIRRGLYRSASSMPEKIQKELDRRRIVGSYNNIAEAYKDKSHHRRHNSWDNGNGMTRMSPDQPISPIDVNQYKKASIRRTSTVPEERRPSETNDPLGEPVQPTDHSYNESPDSILSGPLEIVNSTPDTAESDAPTAPFPAVSHISSPFGTPESEDHMTRTPRKPKEKEDVTAQRAFGSPIPDDEDKPL</sequence>
<dbReference type="GO" id="GO:0005874">
    <property type="term" value="C:microtubule"/>
    <property type="evidence" value="ECO:0007669"/>
    <property type="project" value="UniProtKB-KW"/>
</dbReference>
<feature type="compositionally biased region" description="Polar residues" evidence="7">
    <location>
        <begin position="26"/>
        <end position="67"/>
    </location>
</feature>
<keyword evidence="4" id="KW-0963">Cytoplasm</keyword>
<evidence type="ECO:0000259" key="8">
    <source>
        <dbReference type="PROSITE" id="PS50067"/>
    </source>
</evidence>
<feature type="compositionally biased region" description="Polar residues" evidence="7">
    <location>
        <begin position="699"/>
        <end position="715"/>
    </location>
</feature>
<dbReference type="Pfam" id="PF00225">
    <property type="entry name" value="Kinesin"/>
    <property type="match status" value="2"/>
</dbReference>
<feature type="binding site" evidence="5">
    <location>
        <begin position="177"/>
        <end position="184"/>
    </location>
    <ligand>
        <name>ATP</name>
        <dbReference type="ChEBI" id="CHEBI:30616"/>
    </ligand>
</feature>
<dbReference type="GO" id="GO:0007018">
    <property type="term" value="P:microtubule-based movement"/>
    <property type="evidence" value="ECO:0007669"/>
    <property type="project" value="InterPro"/>
</dbReference>
<evidence type="ECO:0000256" key="4">
    <source>
        <dbReference type="ARBA" id="ARBA00023212"/>
    </source>
</evidence>
<dbReference type="PROSITE" id="PS50067">
    <property type="entry name" value="KINESIN_MOTOR_2"/>
    <property type="match status" value="1"/>
</dbReference>
<dbReference type="InterPro" id="IPR001752">
    <property type="entry name" value="Kinesin_motor_dom"/>
</dbReference>
<comment type="caution">
    <text evidence="9">The sequence shown here is derived from an EMBL/GenBank/DDBJ whole genome shotgun (WGS) entry which is preliminary data.</text>
</comment>
<dbReference type="EMBL" id="WNWW01000036">
    <property type="protein sequence ID" value="KAF3430594.1"/>
    <property type="molecule type" value="Genomic_DNA"/>
</dbReference>
<comment type="similarity">
    <text evidence="5 6">Belongs to the TRAFAC class myosin-kinesin ATPase superfamily. Kinesin family.</text>
</comment>
<dbReference type="GO" id="GO:0051231">
    <property type="term" value="P:spindle elongation"/>
    <property type="evidence" value="ECO:0007669"/>
    <property type="project" value="TreeGrafter"/>
</dbReference>
<feature type="region of interest" description="Disordered" evidence="7">
    <location>
        <begin position="697"/>
        <end position="716"/>
    </location>
</feature>
<proteinExistence type="inferred from homology"/>
<reference evidence="9" key="1">
    <citation type="submission" date="2019-11" db="EMBL/GenBank/DDBJ databases">
        <title>The nuclear and mitochondrial genomes of Frieseomelitta varia - a highly eusocial stingless bee (Meliponini) with a permanently sterile worker caste.</title>
        <authorList>
            <person name="Freitas F.C.P."/>
            <person name="Lourenco A.P."/>
            <person name="Nunes F.M.F."/>
            <person name="Paschoal A.R."/>
            <person name="Abreu F.C.P."/>
            <person name="Barbin F.O."/>
            <person name="Bataglia L."/>
            <person name="Cardoso-Junior C.A.M."/>
            <person name="Cervoni M.S."/>
            <person name="Silva S.R."/>
            <person name="Dalarmi F."/>
            <person name="Del Lama M.A."/>
            <person name="Depintor T.S."/>
            <person name="Ferreira K.M."/>
            <person name="Goria P.S."/>
            <person name="Jaskot M.C."/>
            <person name="Lago D.C."/>
            <person name="Luna-Lucena D."/>
            <person name="Moda L.M."/>
            <person name="Nascimento L."/>
            <person name="Pedrino M."/>
            <person name="Rabico F.O."/>
            <person name="Sanches F.C."/>
            <person name="Santos D.E."/>
            <person name="Santos C.G."/>
            <person name="Vieira J."/>
            <person name="Lopes T.F."/>
            <person name="Barchuk A.R."/>
            <person name="Hartfelder K."/>
            <person name="Simoes Z.L.P."/>
            <person name="Bitondi M.M.G."/>
            <person name="Pinheiro D.G."/>
        </authorList>
    </citation>
    <scope>NUCLEOTIDE SEQUENCE</scope>
    <source>
        <strain evidence="9">USP_RPSP 00005682</strain>
        <tissue evidence="9">Whole individual</tissue>
    </source>
</reference>
<keyword evidence="10" id="KW-1185">Reference proteome</keyword>
<evidence type="ECO:0000256" key="3">
    <source>
        <dbReference type="ARBA" id="ARBA00022840"/>
    </source>
</evidence>
<feature type="region of interest" description="Disordered" evidence="7">
    <location>
        <begin position="754"/>
        <end position="905"/>
    </location>
</feature>
<dbReference type="PANTHER" id="PTHR47969:SF33">
    <property type="entry name" value="KINESIN-LIKE PROTEIN"/>
    <property type="match status" value="1"/>
</dbReference>
<protein>
    <recommendedName>
        <fullName evidence="6">Kinesin-like protein</fullName>
    </recommendedName>
</protein>
<evidence type="ECO:0000256" key="5">
    <source>
        <dbReference type="PROSITE-ProRule" id="PRU00283"/>
    </source>
</evidence>
<dbReference type="InterPro" id="IPR027640">
    <property type="entry name" value="Kinesin-like_fam"/>
</dbReference>
<dbReference type="SMART" id="SM00129">
    <property type="entry name" value="KISc"/>
    <property type="match status" value="1"/>
</dbReference>
<feature type="compositionally biased region" description="Polar residues" evidence="7">
    <location>
        <begin position="820"/>
        <end position="830"/>
    </location>
</feature>
<feature type="domain" description="Kinesin motor" evidence="8">
    <location>
        <begin position="90"/>
        <end position="545"/>
    </location>
</feature>
<evidence type="ECO:0000256" key="2">
    <source>
        <dbReference type="ARBA" id="ARBA00022741"/>
    </source>
</evidence>
<keyword evidence="6" id="KW-0493">Microtubule</keyword>
<dbReference type="PROSITE" id="PS00411">
    <property type="entry name" value="KINESIN_MOTOR_1"/>
    <property type="match status" value="1"/>
</dbReference>
<dbReference type="CDD" id="cd00106">
    <property type="entry name" value="KISc"/>
    <property type="match status" value="1"/>
</dbReference>
<accession>A0A833RKQ8</accession>
<evidence type="ECO:0000313" key="9">
    <source>
        <dbReference type="EMBL" id="KAF3430594.1"/>
    </source>
</evidence>
<keyword evidence="3 5" id="KW-0067">ATP-binding</keyword>
<name>A0A833RKQ8_9HYME</name>
<evidence type="ECO:0000256" key="7">
    <source>
        <dbReference type="SAM" id="MobiDB-lite"/>
    </source>
</evidence>
<keyword evidence="5 6" id="KW-0505">Motor protein</keyword>
<comment type="subcellular location">
    <subcellularLocation>
        <location evidence="1">Cytoplasm</location>
        <location evidence="1">Cytoskeleton</location>
    </subcellularLocation>
</comment>
<dbReference type="AlphaFoldDB" id="A0A833RKQ8"/>
<dbReference type="PRINTS" id="PR00380">
    <property type="entry name" value="KINESINHEAVY"/>
</dbReference>
<dbReference type="InterPro" id="IPR027417">
    <property type="entry name" value="P-loop_NTPase"/>
</dbReference>
<gene>
    <name evidence="9" type="ORF">E2986_05373</name>
</gene>
<evidence type="ECO:0000256" key="1">
    <source>
        <dbReference type="ARBA" id="ARBA00004245"/>
    </source>
</evidence>
<dbReference type="Gene3D" id="3.40.850.10">
    <property type="entry name" value="Kinesin motor domain"/>
    <property type="match status" value="2"/>
</dbReference>
<keyword evidence="4" id="KW-0206">Cytoskeleton</keyword>